<feature type="region of interest" description="Disordered" evidence="1">
    <location>
        <begin position="1"/>
        <end position="35"/>
    </location>
</feature>
<accession>A0ABY1QNI4</accession>
<dbReference type="EMBL" id="FXUL01000020">
    <property type="protein sequence ID" value="SMP74389.1"/>
    <property type="molecule type" value="Genomic_DNA"/>
</dbReference>
<dbReference type="Proteomes" id="UP001158049">
    <property type="component" value="Unassembled WGS sequence"/>
</dbReference>
<evidence type="ECO:0000313" key="3">
    <source>
        <dbReference type="Proteomes" id="UP001158049"/>
    </source>
</evidence>
<evidence type="ECO:0000313" key="2">
    <source>
        <dbReference type="EMBL" id="SMP74389.1"/>
    </source>
</evidence>
<protein>
    <submittedName>
        <fullName evidence="2">Uncharacterized protein</fullName>
    </submittedName>
</protein>
<comment type="caution">
    <text evidence="2">The sequence shown here is derived from an EMBL/GenBank/DDBJ whole genome shotgun (WGS) entry which is preliminary data.</text>
</comment>
<gene>
    <name evidence="2" type="ORF">SAMN06295970_120124</name>
</gene>
<sequence length="35" mass="3885">MNQVVIPILAQGATRQRKREAPKGRRVDPDALAEV</sequence>
<feature type="compositionally biased region" description="Basic and acidic residues" evidence="1">
    <location>
        <begin position="19"/>
        <end position="29"/>
    </location>
</feature>
<proteinExistence type="predicted"/>
<reference evidence="2 3" key="1">
    <citation type="submission" date="2017-05" db="EMBL/GenBank/DDBJ databases">
        <authorList>
            <person name="Varghese N."/>
            <person name="Submissions S."/>
        </authorList>
    </citation>
    <scope>NUCLEOTIDE SEQUENCE [LARGE SCALE GENOMIC DNA]</scope>
    <source>
        <strain evidence="2 3">DSM 26001</strain>
    </source>
</reference>
<evidence type="ECO:0000256" key="1">
    <source>
        <dbReference type="SAM" id="MobiDB-lite"/>
    </source>
</evidence>
<name>A0ABY1QNI4_9BURK</name>
<keyword evidence="3" id="KW-1185">Reference proteome</keyword>
<feature type="non-terminal residue" evidence="2">
    <location>
        <position position="35"/>
    </location>
</feature>
<organism evidence="2 3">
    <name type="scientific">Noviherbaspirillum suwonense</name>
    <dbReference type="NCBI Taxonomy" id="1224511"/>
    <lineage>
        <taxon>Bacteria</taxon>
        <taxon>Pseudomonadati</taxon>
        <taxon>Pseudomonadota</taxon>
        <taxon>Betaproteobacteria</taxon>
        <taxon>Burkholderiales</taxon>
        <taxon>Oxalobacteraceae</taxon>
        <taxon>Noviherbaspirillum</taxon>
    </lineage>
</organism>